<accession>A0A1I1RJ11</accession>
<protein>
    <submittedName>
        <fullName evidence="2">Acetyltransferase (GNAT) family protein</fullName>
    </submittedName>
</protein>
<evidence type="ECO:0000259" key="1">
    <source>
        <dbReference type="PROSITE" id="PS51186"/>
    </source>
</evidence>
<dbReference type="Gene3D" id="3.40.630.30">
    <property type="match status" value="1"/>
</dbReference>
<sequence length="240" mass="26432">MLFSPMDSERFSLRIGKTAISGLEAARGLMHAAKEEQIELMIARCPVDEVAAIHQLETNGFELMDTLIYLARSVSAVEIQTHGEKVRQAVAADADAVEGVARSSFANYVGHYHADSRLPRDAADRIYPDWARRCVLVPSVADCVLVYEHHSVVAGFAALKLLSADCCDGMLFSVAPDYQKKGIFRALLQASCSWAAKQGVKEMEYSTQLRNIPALRGVMESGFLIKKAAHTFHCWTGNKQ</sequence>
<dbReference type="GO" id="GO:0016747">
    <property type="term" value="F:acyltransferase activity, transferring groups other than amino-acyl groups"/>
    <property type="evidence" value="ECO:0007669"/>
    <property type="project" value="InterPro"/>
</dbReference>
<dbReference type="STRING" id="32040.SAMN04489710_10125"/>
<keyword evidence="3" id="KW-1185">Reference proteome</keyword>
<dbReference type="SUPFAM" id="SSF55729">
    <property type="entry name" value="Acyl-CoA N-acyltransferases (Nat)"/>
    <property type="match status" value="1"/>
</dbReference>
<dbReference type="PROSITE" id="PS51186">
    <property type="entry name" value="GNAT"/>
    <property type="match status" value="1"/>
</dbReference>
<dbReference type="EMBL" id="FOMQ01000001">
    <property type="protein sequence ID" value="SFD32268.1"/>
    <property type="molecule type" value="Genomic_DNA"/>
</dbReference>
<dbReference type="InterPro" id="IPR000182">
    <property type="entry name" value="GNAT_dom"/>
</dbReference>
<dbReference type="InterPro" id="IPR016181">
    <property type="entry name" value="Acyl_CoA_acyltransferase"/>
</dbReference>
<reference evidence="3" key="1">
    <citation type="submission" date="2016-10" db="EMBL/GenBank/DDBJ databases">
        <authorList>
            <person name="Varghese N."/>
            <person name="Submissions S."/>
        </authorList>
    </citation>
    <scope>NUCLEOTIDE SEQUENCE [LARGE SCALE GENOMIC DNA]</scope>
    <source>
        <strain evidence="3">DSM 7481</strain>
    </source>
</reference>
<organism evidence="2 3">
    <name type="scientific">Paracidovorax konjaci</name>
    <dbReference type="NCBI Taxonomy" id="32040"/>
    <lineage>
        <taxon>Bacteria</taxon>
        <taxon>Pseudomonadati</taxon>
        <taxon>Pseudomonadota</taxon>
        <taxon>Betaproteobacteria</taxon>
        <taxon>Burkholderiales</taxon>
        <taxon>Comamonadaceae</taxon>
        <taxon>Paracidovorax</taxon>
    </lineage>
</organism>
<dbReference type="Proteomes" id="UP000199517">
    <property type="component" value="Unassembled WGS sequence"/>
</dbReference>
<evidence type="ECO:0000313" key="2">
    <source>
        <dbReference type="EMBL" id="SFD32268.1"/>
    </source>
</evidence>
<gene>
    <name evidence="2" type="ORF">SAMN04489710_10125</name>
</gene>
<dbReference type="AlphaFoldDB" id="A0A1I1RJ11"/>
<dbReference type="Pfam" id="PF00583">
    <property type="entry name" value="Acetyltransf_1"/>
    <property type="match status" value="1"/>
</dbReference>
<proteinExistence type="predicted"/>
<dbReference type="CDD" id="cd04301">
    <property type="entry name" value="NAT_SF"/>
    <property type="match status" value="1"/>
</dbReference>
<evidence type="ECO:0000313" key="3">
    <source>
        <dbReference type="Proteomes" id="UP000199517"/>
    </source>
</evidence>
<dbReference type="OrthoDB" id="5651118at2"/>
<name>A0A1I1RJ11_9BURK</name>
<dbReference type="RefSeq" id="WP_092948605.1">
    <property type="nucleotide sequence ID" value="NZ_FOMQ01000001.1"/>
</dbReference>
<feature type="domain" description="N-acetyltransferase" evidence="1">
    <location>
        <begin position="84"/>
        <end position="240"/>
    </location>
</feature>
<keyword evidence="2" id="KW-0808">Transferase</keyword>